<gene>
    <name evidence="4" type="ORF">BP5796_00642</name>
</gene>
<feature type="domain" description="DUF7908" evidence="3">
    <location>
        <begin position="107"/>
        <end position="234"/>
    </location>
</feature>
<evidence type="ECO:0000259" key="3">
    <source>
        <dbReference type="Pfam" id="PF25485"/>
    </source>
</evidence>
<dbReference type="Pfam" id="PF25485">
    <property type="entry name" value="DUF7908"/>
    <property type="match status" value="1"/>
</dbReference>
<dbReference type="Proteomes" id="UP000256328">
    <property type="component" value="Unassembled WGS sequence"/>
</dbReference>
<proteinExistence type="predicted"/>
<dbReference type="AlphaFoldDB" id="A0A3D8T8I2"/>
<keyword evidence="2" id="KW-0732">Signal</keyword>
<sequence>MKFTLAFSLLLSSVSSLAVSPIVERDYCPPDSPIVQIFVCITLVTYPVLINTYIEANTIININGGVTININNAPTNLSTIVTGLVTQTSTSYVTDTTTTTVTVPAATSPPFILQIIPYTFQKRQVVNEYVAADGGTTTDESNAAVFTLEGAQLLSNGELISTVPNATAQVFAVSPVIGSISTAFAGTNDILSWTNDAFSNGTASFCLLGSIVEAAFTASLPSGCVRKTLKLIPTSLITISSFSSIPPTSSTFSNSSTTAARTSTPPVIQSTSTTSPISTSASSTASSTSSASPTPTAFAIQITGANVTGYYARIVTSELTGDTVIVAFPGAGNASIFTLDPAGHLLDAVGDYANQNTVDPTNPYPYALFLNPPGTIQNTTSTLPSCSFDSADGLTCAEADGREILQYCQGYSLVFLDSRSYVNCSVITFTGIPYIAPMKHKRSVRLTENMIVQ</sequence>
<reference evidence="4 5" key="1">
    <citation type="journal article" date="2018" name="IMA Fungus">
        <title>IMA Genome-F 9: Draft genome sequence of Annulohypoxylon stygium, Aspergillus mulundensis, Berkeleyomyces basicola (syn. Thielaviopsis basicola), Ceratocystis smalleyi, two Cercospora beticola strains, Coleophoma cylindrospora, Fusarium fracticaudum, Phialophora cf. hyalina, and Morchella septimelata.</title>
        <authorList>
            <person name="Wingfield B.D."/>
            <person name="Bills G.F."/>
            <person name="Dong Y."/>
            <person name="Huang W."/>
            <person name="Nel W.J."/>
            <person name="Swalarsk-Parry B.S."/>
            <person name="Vaghefi N."/>
            <person name="Wilken P.M."/>
            <person name="An Z."/>
            <person name="de Beer Z.W."/>
            <person name="De Vos L."/>
            <person name="Chen L."/>
            <person name="Duong T.A."/>
            <person name="Gao Y."/>
            <person name="Hammerbacher A."/>
            <person name="Kikkert J.R."/>
            <person name="Li Y."/>
            <person name="Li H."/>
            <person name="Li K."/>
            <person name="Li Q."/>
            <person name="Liu X."/>
            <person name="Ma X."/>
            <person name="Naidoo K."/>
            <person name="Pethybridge S.J."/>
            <person name="Sun J."/>
            <person name="Steenkamp E.T."/>
            <person name="van der Nest M.A."/>
            <person name="van Wyk S."/>
            <person name="Wingfield M.J."/>
            <person name="Xiong C."/>
            <person name="Yue Q."/>
            <person name="Zhang X."/>
        </authorList>
    </citation>
    <scope>NUCLEOTIDE SEQUENCE [LARGE SCALE GENOMIC DNA]</scope>
    <source>
        <strain evidence="4 5">BP5796</strain>
    </source>
</reference>
<dbReference type="InterPro" id="IPR057230">
    <property type="entry name" value="DUF7908"/>
</dbReference>
<feature type="signal peptide" evidence="2">
    <location>
        <begin position="1"/>
        <end position="18"/>
    </location>
</feature>
<comment type="caution">
    <text evidence="4">The sequence shown here is derived from an EMBL/GenBank/DDBJ whole genome shotgun (WGS) entry which is preliminary data.</text>
</comment>
<name>A0A3D8T8I2_9HELO</name>
<evidence type="ECO:0000256" key="1">
    <source>
        <dbReference type="SAM" id="MobiDB-lite"/>
    </source>
</evidence>
<feature type="region of interest" description="Disordered" evidence="1">
    <location>
        <begin position="246"/>
        <end position="294"/>
    </location>
</feature>
<dbReference type="OrthoDB" id="3559145at2759"/>
<evidence type="ECO:0000313" key="4">
    <source>
        <dbReference type="EMBL" id="RDW94879.1"/>
    </source>
</evidence>
<evidence type="ECO:0000256" key="2">
    <source>
        <dbReference type="SAM" id="SignalP"/>
    </source>
</evidence>
<accession>A0A3D8T8I2</accession>
<dbReference type="EMBL" id="PDLN01000001">
    <property type="protein sequence ID" value="RDW94879.1"/>
    <property type="molecule type" value="Genomic_DNA"/>
</dbReference>
<protein>
    <recommendedName>
        <fullName evidence="3">DUF7908 domain-containing protein</fullName>
    </recommendedName>
</protein>
<keyword evidence="5" id="KW-1185">Reference proteome</keyword>
<evidence type="ECO:0000313" key="5">
    <source>
        <dbReference type="Proteomes" id="UP000256328"/>
    </source>
</evidence>
<organism evidence="4 5">
    <name type="scientific">Coleophoma crateriformis</name>
    <dbReference type="NCBI Taxonomy" id="565419"/>
    <lineage>
        <taxon>Eukaryota</taxon>
        <taxon>Fungi</taxon>
        <taxon>Dikarya</taxon>
        <taxon>Ascomycota</taxon>
        <taxon>Pezizomycotina</taxon>
        <taxon>Leotiomycetes</taxon>
        <taxon>Helotiales</taxon>
        <taxon>Dermateaceae</taxon>
        <taxon>Coleophoma</taxon>
    </lineage>
</organism>
<feature type="chain" id="PRO_5017836746" description="DUF7908 domain-containing protein" evidence="2">
    <location>
        <begin position="19"/>
        <end position="453"/>
    </location>
</feature>